<feature type="domain" description="Type II secretion system protein GspF" evidence="7">
    <location>
        <begin position="157"/>
        <end position="278"/>
    </location>
</feature>
<keyword evidence="3 6" id="KW-0812">Transmembrane</keyword>
<dbReference type="InterPro" id="IPR042094">
    <property type="entry name" value="T2SS_GspF_sf"/>
</dbReference>
<dbReference type="Pfam" id="PF00482">
    <property type="entry name" value="T2SSF"/>
    <property type="match status" value="1"/>
</dbReference>
<feature type="transmembrane region" description="Helical" evidence="6">
    <location>
        <begin position="6"/>
        <end position="27"/>
    </location>
</feature>
<comment type="subcellular location">
    <subcellularLocation>
        <location evidence="1">Cell membrane</location>
        <topology evidence="1">Multi-pass membrane protein</topology>
    </subcellularLocation>
</comment>
<keyword evidence="5 6" id="KW-0472">Membrane</keyword>
<dbReference type="Gene3D" id="1.20.81.30">
    <property type="entry name" value="Type II secretion system (T2SS), domain F"/>
    <property type="match status" value="1"/>
</dbReference>
<evidence type="ECO:0000256" key="2">
    <source>
        <dbReference type="ARBA" id="ARBA00022475"/>
    </source>
</evidence>
<evidence type="ECO:0000256" key="6">
    <source>
        <dbReference type="SAM" id="Phobius"/>
    </source>
</evidence>
<dbReference type="PANTHER" id="PTHR35007">
    <property type="entry name" value="INTEGRAL MEMBRANE PROTEIN-RELATED"/>
    <property type="match status" value="1"/>
</dbReference>
<dbReference type="PANTHER" id="PTHR35007:SF1">
    <property type="entry name" value="PILUS ASSEMBLY PROTEIN"/>
    <property type="match status" value="1"/>
</dbReference>
<evidence type="ECO:0000259" key="7">
    <source>
        <dbReference type="Pfam" id="PF00482"/>
    </source>
</evidence>
<feature type="transmembrane region" description="Helical" evidence="6">
    <location>
        <begin position="298"/>
        <end position="316"/>
    </location>
</feature>
<proteinExistence type="predicted"/>
<evidence type="ECO:0000256" key="3">
    <source>
        <dbReference type="ARBA" id="ARBA00022692"/>
    </source>
</evidence>
<evidence type="ECO:0000256" key="5">
    <source>
        <dbReference type="ARBA" id="ARBA00023136"/>
    </source>
</evidence>
<sequence length="324" mass="36111">MALILGAGFLSCLLFLTLAIILGFSTGPRLRRNRRLRNLGLSTSQRETVSNRTMNPRQKRIQQKLQDLENRKKKKGAKNEIQSSMLKAGLESNVRAYLFGSILFSVISMGVVYILAMPWYVILASGLFTAYFLPKWILLILFNKRQKRFTANFPDALDIIIRGVRSGLPVAECLNIVSREIPDPVGDEFSRMVEGQKIGLTVPELLQRGLERMPTKEYKFFAVVIQIQQETGGNLADTLENLSTVLRERKQMRDKAVALASEATASAAIIGALPILVGGALAFLSWEYMEVLFTTDTGHLLIGGGLGWMALGILVMRNMINFKT</sequence>
<feature type="transmembrane region" description="Helical" evidence="6">
    <location>
        <begin position="256"/>
        <end position="286"/>
    </location>
</feature>
<keyword evidence="2" id="KW-1003">Cell membrane</keyword>
<dbReference type="EMBL" id="UINC01051518">
    <property type="protein sequence ID" value="SVB65777.1"/>
    <property type="molecule type" value="Genomic_DNA"/>
</dbReference>
<evidence type="ECO:0000256" key="1">
    <source>
        <dbReference type="ARBA" id="ARBA00004651"/>
    </source>
</evidence>
<feature type="transmembrane region" description="Helical" evidence="6">
    <location>
        <begin position="122"/>
        <end position="142"/>
    </location>
</feature>
<dbReference type="GO" id="GO:0005886">
    <property type="term" value="C:plasma membrane"/>
    <property type="evidence" value="ECO:0007669"/>
    <property type="project" value="UniProtKB-SubCell"/>
</dbReference>
<reference evidence="8" key="1">
    <citation type="submission" date="2018-05" db="EMBL/GenBank/DDBJ databases">
        <authorList>
            <person name="Lanie J.A."/>
            <person name="Ng W.-L."/>
            <person name="Kazmierczak K.M."/>
            <person name="Andrzejewski T.M."/>
            <person name="Davidsen T.M."/>
            <person name="Wayne K.J."/>
            <person name="Tettelin H."/>
            <person name="Glass J.I."/>
            <person name="Rusch D."/>
            <person name="Podicherti R."/>
            <person name="Tsui H.-C.T."/>
            <person name="Winkler M.E."/>
        </authorList>
    </citation>
    <scope>NUCLEOTIDE SEQUENCE</scope>
</reference>
<protein>
    <recommendedName>
        <fullName evidence="7">Type II secretion system protein GspF domain-containing protein</fullName>
    </recommendedName>
</protein>
<dbReference type="AlphaFoldDB" id="A0A382FUB1"/>
<dbReference type="InterPro" id="IPR018076">
    <property type="entry name" value="T2SS_GspF_dom"/>
</dbReference>
<name>A0A382FUB1_9ZZZZ</name>
<accession>A0A382FUB1</accession>
<keyword evidence="4 6" id="KW-1133">Transmembrane helix</keyword>
<evidence type="ECO:0000256" key="4">
    <source>
        <dbReference type="ARBA" id="ARBA00022989"/>
    </source>
</evidence>
<organism evidence="8">
    <name type="scientific">marine metagenome</name>
    <dbReference type="NCBI Taxonomy" id="408172"/>
    <lineage>
        <taxon>unclassified sequences</taxon>
        <taxon>metagenomes</taxon>
        <taxon>ecological metagenomes</taxon>
    </lineage>
</organism>
<evidence type="ECO:0000313" key="8">
    <source>
        <dbReference type="EMBL" id="SVB65777.1"/>
    </source>
</evidence>
<gene>
    <name evidence="8" type="ORF">METZ01_LOCUS218631</name>
</gene>
<feature type="transmembrane region" description="Helical" evidence="6">
    <location>
        <begin position="96"/>
        <end position="116"/>
    </location>
</feature>